<name>A0A1H1AMW5_9FLAO</name>
<dbReference type="RefSeq" id="WP_089755113.1">
    <property type="nucleotide sequence ID" value="NZ_FNKL01000002.1"/>
</dbReference>
<accession>A0A1H1AMW5</accession>
<keyword evidence="3" id="KW-1185">Reference proteome</keyword>
<dbReference type="EMBL" id="FNKL01000002">
    <property type="protein sequence ID" value="SDQ40841.1"/>
    <property type="molecule type" value="Genomic_DNA"/>
</dbReference>
<proteinExistence type="predicted"/>
<evidence type="ECO:0000313" key="2">
    <source>
        <dbReference type="EMBL" id="SDQ40841.1"/>
    </source>
</evidence>
<feature type="chain" id="PRO_5011724968" description="Auto-transporter adhesin head GIN domain-containing protein" evidence="1">
    <location>
        <begin position="20"/>
        <end position="153"/>
    </location>
</feature>
<gene>
    <name evidence="2" type="ORF">SAMN05421664_1494</name>
</gene>
<evidence type="ECO:0000313" key="3">
    <source>
        <dbReference type="Proteomes" id="UP000199627"/>
    </source>
</evidence>
<feature type="signal peptide" evidence="1">
    <location>
        <begin position="1"/>
        <end position="19"/>
    </location>
</feature>
<sequence>MKKIISVILIFYSICTAFAQSVENNKLKISFNDFFKKDTISLKINKNEIISNLVITSRESIGFADLDVTILDCNKVKIYNKVIVSNTSTVSNKELILKRKLKFKSIINLSLTLNGKKQEFKIDLKKGKYIGLSKDDVKAEFILSQSEHSFEYD</sequence>
<reference evidence="3" key="1">
    <citation type="submission" date="2016-10" db="EMBL/GenBank/DDBJ databases">
        <authorList>
            <person name="Varghese N."/>
            <person name="Submissions S."/>
        </authorList>
    </citation>
    <scope>NUCLEOTIDE SEQUENCE [LARGE SCALE GENOMIC DNA]</scope>
    <source>
        <strain evidence="3">DSM 17072</strain>
    </source>
</reference>
<protein>
    <recommendedName>
        <fullName evidence="4">Auto-transporter adhesin head GIN domain-containing protein</fullName>
    </recommendedName>
</protein>
<keyword evidence="1" id="KW-0732">Signal</keyword>
<evidence type="ECO:0008006" key="4">
    <source>
        <dbReference type="Google" id="ProtNLM"/>
    </source>
</evidence>
<dbReference type="AlphaFoldDB" id="A0A1H1AMW5"/>
<dbReference type="Proteomes" id="UP000199627">
    <property type="component" value="Unassembled WGS sequence"/>
</dbReference>
<organism evidence="2 3">
    <name type="scientific">Chryseobacterium soldanellicola</name>
    <dbReference type="NCBI Taxonomy" id="311333"/>
    <lineage>
        <taxon>Bacteria</taxon>
        <taxon>Pseudomonadati</taxon>
        <taxon>Bacteroidota</taxon>
        <taxon>Flavobacteriia</taxon>
        <taxon>Flavobacteriales</taxon>
        <taxon>Weeksellaceae</taxon>
        <taxon>Chryseobacterium group</taxon>
        <taxon>Chryseobacterium</taxon>
    </lineage>
</organism>
<evidence type="ECO:0000256" key="1">
    <source>
        <dbReference type="SAM" id="SignalP"/>
    </source>
</evidence>